<dbReference type="AlphaFoldDB" id="A0A7C0ZH47"/>
<dbReference type="EMBL" id="DQWE01000147">
    <property type="protein sequence ID" value="HDI82763.1"/>
    <property type="molecule type" value="Genomic_DNA"/>
</dbReference>
<reference evidence="1" key="1">
    <citation type="journal article" date="2020" name="mSystems">
        <title>Genome- and Community-Level Interaction Insights into Carbon Utilization and Element Cycling Functions of Hydrothermarchaeota in Hydrothermal Sediment.</title>
        <authorList>
            <person name="Zhou Z."/>
            <person name="Liu Y."/>
            <person name="Xu W."/>
            <person name="Pan J."/>
            <person name="Luo Z.H."/>
            <person name="Li M."/>
        </authorList>
    </citation>
    <scope>NUCLEOTIDE SEQUENCE [LARGE SCALE GENOMIC DNA]</scope>
    <source>
        <strain evidence="1">HyVt-102</strain>
    </source>
</reference>
<sequence>MKRGLVLSSWLFLILCELLIFSTGCEYKDFSHPVENPISIPVGIFPENDTIFTNPFEGDFLVFFPDTTESLLLNLQFSENQSFDRLILSTLKLHTPSPIESVKVESYSIYFLPHEVYWRVRATTPEMFENLEWSGWSETYRFHIKWGLIHEFDVDYRDAIFTLNKFLVILTRSNELELFRIESPNNLTLIDQIILNLHYPLFNVQHDTLILFGYTDEKLHLYRMKDNELEPISKINYPIHFVYDAFIKWDNVFMETRRSLYLWRIYTLYHENGDSICSVLDSTDIDFQAKLYAWRNYLIAFKNSGSRILILEIGENGSLSIVNDYHFYEAKRIKFKGDTLWMLKYDSYEDLKLVRYDLNLLPSIHPVDSTVFHVEENIPTNFTMVCENRLALFNGRNIYICQMDSTNPVFSITNYSNNNRDIILSDKYLYLLTRRKVHVFEEY</sequence>
<dbReference type="Proteomes" id="UP000885847">
    <property type="component" value="Unassembled WGS sequence"/>
</dbReference>
<gene>
    <name evidence="1" type="ORF">ENF18_03100</name>
</gene>
<organism evidence="1">
    <name type="scientific">candidate division WOR-3 bacterium</name>
    <dbReference type="NCBI Taxonomy" id="2052148"/>
    <lineage>
        <taxon>Bacteria</taxon>
        <taxon>Bacteria division WOR-3</taxon>
    </lineage>
</organism>
<comment type="caution">
    <text evidence="1">The sequence shown here is derived from an EMBL/GenBank/DDBJ whole genome shotgun (WGS) entry which is preliminary data.</text>
</comment>
<protein>
    <submittedName>
        <fullName evidence="1">Uncharacterized protein</fullName>
    </submittedName>
</protein>
<accession>A0A7C0ZH47</accession>
<proteinExistence type="predicted"/>
<evidence type="ECO:0000313" key="1">
    <source>
        <dbReference type="EMBL" id="HDI82763.1"/>
    </source>
</evidence>
<name>A0A7C0ZH47_UNCW3</name>